<evidence type="ECO:0000313" key="2">
    <source>
        <dbReference type="EMBL" id="KAF6802960.1"/>
    </source>
</evidence>
<sequence length="104" mass="11228">MPIRDGAFEPGPWFWRFETRLAWASSSHEREGWSAGGAFEAAVMTLKSRKVRTYAADPVRSPLPGTTEPLPRGPLRAGLGAPLFRAPRPRVSRPSGPSGSGAEV</sequence>
<feature type="region of interest" description="Disordered" evidence="1">
    <location>
        <begin position="54"/>
        <end position="104"/>
    </location>
</feature>
<evidence type="ECO:0000256" key="1">
    <source>
        <dbReference type="SAM" id="MobiDB-lite"/>
    </source>
</evidence>
<reference evidence="2 3" key="1">
    <citation type="journal article" date="2020" name="Phytopathology">
        <title>Genome Sequence Resources of Colletotrichum truncatum, C. plurivorum, C. musicola, and C. sojae: Four Species Pathogenic to Soybean (Glycine max).</title>
        <authorList>
            <person name="Rogerio F."/>
            <person name="Boufleur T.R."/>
            <person name="Ciampi-Guillardi M."/>
            <person name="Sukno S.A."/>
            <person name="Thon M.R."/>
            <person name="Massola Junior N.S."/>
            <person name="Baroncelli R."/>
        </authorList>
    </citation>
    <scope>NUCLEOTIDE SEQUENCE [LARGE SCALE GENOMIC DNA]</scope>
    <source>
        <strain evidence="2 3">LFN0009</strain>
    </source>
</reference>
<proteinExistence type="predicted"/>
<evidence type="ECO:0000313" key="3">
    <source>
        <dbReference type="Proteomes" id="UP000652219"/>
    </source>
</evidence>
<gene>
    <name evidence="2" type="ORF">CSOJ01_11234</name>
</gene>
<organism evidence="2 3">
    <name type="scientific">Colletotrichum sojae</name>
    <dbReference type="NCBI Taxonomy" id="2175907"/>
    <lineage>
        <taxon>Eukaryota</taxon>
        <taxon>Fungi</taxon>
        <taxon>Dikarya</taxon>
        <taxon>Ascomycota</taxon>
        <taxon>Pezizomycotina</taxon>
        <taxon>Sordariomycetes</taxon>
        <taxon>Hypocreomycetidae</taxon>
        <taxon>Glomerellales</taxon>
        <taxon>Glomerellaceae</taxon>
        <taxon>Colletotrichum</taxon>
        <taxon>Colletotrichum orchidearum species complex</taxon>
    </lineage>
</organism>
<dbReference type="Proteomes" id="UP000652219">
    <property type="component" value="Unassembled WGS sequence"/>
</dbReference>
<accession>A0A8H6IY47</accession>
<comment type="caution">
    <text evidence="2">The sequence shown here is derived from an EMBL/GenBank/DDBJ whole genome shotgun (WGS) entry which is preliminary data.</text>
</comment>
<feature type="compositionally biased region" description="Low complexity" evidence="1">
    <location>
        <begin position="92"/>
        <end position="104"/>
    </location>
</feature>
<protein>
    <submittedName>
        <fullName evidence="2">Uncharacterized protein</fullName>
    </submittedName>
</protein>
<dbReference type="EMBL" id="WIGN01000253">
    <property type="protein sequence ID" value="KAF6802960.1"/>
    <property type="molecule type" value="Genomic_DNA"/>
</dbReference>
<dbReference type="AlphaFoldDB" id="A0A8H6IY47"/>
<keyword evidence="3" id="KW-1185">Reference proteome</keyword>
<name>A0A8H6IY47_9PEZI</name>